<dbReference type="Proteomes" id="UP000187429">
    <property type="component" value="Unassembled WGS sequence"/>
</dbReference>
<dbReference type="GO" id="GO:0006164">
    <property type="term" value="P:purine nucleotide biosynthetic process"/>
    <property type="evidence" value="ECO:0007669"/>
    <property type="project" value="TreeGrafter"/>
</dbReference>
<sequence length="74" mass="8566">MIPYPYNPNGSDMNVAGCMSDDGRVLIMMPHPERVLLASSNSYVPHDKKKQWEYGAWARMFINTRIWVFNKTGM</sequence>
<dbReference type="PANTHER" id="PTHR10099:SF1">
    <property type="entry name" value="PHOSPHORIBOSYLFORMYLGLYCINAMIDINE SYNTHASE"/>
    <property type="match status" value="1"/>
</dbReference>
<evidence type="ECO:0000313" key="1">
    <source>
        <dbReference type="EMBL" id="OMJ16885.1"/>
    </source>
</evidence>
<reference evidence="2" key="1">
    <citation type="submission" date="2017-01" db="EMBL/GenBank/DDBJ databases">
        <authorList>
            <person name="Wang Y."/>
            <person name="White M."/>
            <person name="Kvist S."/>
            <person name="Moncalvo J.-M."/>
        </authorList>
    </citation>
    <scope>NUCLEOTIDE SEQUENCE [LARGE SCALE GENOMIC DNA]</scope>
    <source>
        <strain evidence="2">ID-206-W2</strain>
    </source>
</reference>
<dbReference type="SUPFAM" id="SSF52317">
    <property type="entry name" value="Class I glutamine amidotransferase-like"/>
    <property type="match status" value="1"/>
</dbReference>
<dbReference type="AlphaFoldDB" id="A0A1R1XQI9"/>
<dbReference type="PANTHER" id="PTHR10099">
    <property type="entry name" value="PHOSPHORIBOSYLFORMYLGLYCINAMIDINE SYNTHASE"/>
    <property type="match status" value="1"/>
</dbReference>
<dbReference type="GO" id="GO:0004642">
    <property type="term" value="F:phosphoribosylformylglycinamidine synthase activity"/>
    <property type="evidence" value="ECO:0007669"/>
    <property type="project" value="TreeGrafter"/>
</dbReference>
<dbReference type="InterPro" id="IPR029062">
    <property type="entry name" value="Class_I_gatase-like"/>
</dbReference>
<keyword evidence="2" id="KW-1185">Reference proteome</keyword>
<dbReference type="Gene3D" id="3.40.50.880">
    <property type="match status" value="1"/>
</dbReference>
<dbReference type="GO" id="GO:0005737">
    <property type="term" value="C:cytoplasm"/>
    <property type="evidence" value="ECO:0007669"/>
    <property type="project" value="TreeGrafter"/>
</dbReference>
<name>A0A1R1XQI9_9FUNG</name>
<dbReference type="EMBL" id="LSSM01003748">
    <property type="protein sequence ID" value="OMJ16885.1"/>
    <property type="molecule type" value="Genomic_DNA"/>
</dbReference>
<comment type="caution">
    <text evidence="1">The sequence shown here is derived from an EMBL/GenBank/DDBJ whole genome shotgun (WGS) entry which is preliminary data.</text>
</comment>
<protein>
    <submittedName>
        <fullName evidence="1">Phosphoribosylformylglycinamidine synthase</fullName>
    </submittedName>
</protein>
<accession>A0A1R1XQI9</accession>
<dbReference type="Pfam" id="PF13507">
    <property type="entry name" value="GATase_5"/>
    <property type="match status" value="1"/>
</dbReference>
<proteinExistence type="predicted"/>
<evidence type="ECO:0000313" key="2">
    <source>
        <dbReference type="Proteomes" id="UP000187429"/>
    </source>
</evidence>
<organism evidence="1 2">
    <name type="scientific">Smittium culicis</name>
    <dbReference type="NCBI Taxonomy" id="133412"/>
    <lineage>
        <taxon>Eukaryota</taxon>
        <taxon>Fungi</taxon>
        <taxon>Fungi incertae sedis</taxon>
        <taxon>Zoopagomycota</taxon>
        <taxon>Kickxellomycotina</taxon>
        <taxon>Harpellomycetes</taxon>
        <taxon>Harpellales</taxon>
        <taxon>Legeriomycetaceae</taxon>
        <taxon>Smittium</taxon>
    </lineage>
</organism>
<dbReference type="OrthoDB" id="6666987at2759"/>
<gene>
    <name evidence="1" type="ORF">AYI69_g7662</name>
</gene>